<dbReference type="GO" id="GO:0004364">
    <property type="term" value="F:glutathione transferase activity"/>
    <property type="evidence" value="ECO:0007669"/>
    <property type="project" value="TreeGrafter"/>
</dbReference>
<dbReference type="Proteomes" id="UP000887540">
    <property type="component" value="Unplaced"/>
</dbReference>
<proteinExistence type="predicted"/>
<dbReference type="InterPro" id="IPR036249">
    <property type="entry name" value="Thioredoxin-like_sf"/>
</dbReference>
<protein>
    <submittedName>
        <fullName evidence="3">GST N-terminal domain-containing protein</fullName>
    </submittedName>
</protein>
<sequence>MPKGDKFELISLHGRGRAECLRMMLIIAGHPFIDMRFNLRQWHDFKRREKLSEDTKLPLLRVNDKKLIVGASEIGRFLALNLGFYGTSSIEQAEIEEIISEIESLQSGLTPIIRTTLAKNFSQKTAYWNEYKEKTLNPVLEQLTQKLDNKNYFLGNRV</sequence>
<dbReference type="SUPFAM" id="SSF52833">
    <property type="entry name" value="Thioredoxin-like"/>
    <property type="match status" value="1"/>
</dbReference>
<dbReference type="PANTHER" id="PTHR11571">
    <property type="entry name" value="GLUTATHIONE S-TRANSFERASE"/>
    <property type="match status" value="1"/>
</dbReference>
<dbReference type="InterPro" id="IPR050213">
    <property type="entry name" value="GST_superfamily"/>
</dbReference>
<organism evidence="2 3">
    <name type="scientific">Acrobeloides nanus</name>
    <dbReference type="NCBI Taxonomy" id="290746"/>
    <lineage>
        <taxon>Eukaryota</taxon>
        <taxon>Metazoa</taxon>
        <taxon>Ecdysozoa</taxon>
        <taxon>Nematoda</taxon>
        <taxon>Chromadorea</taxon>
        <taxon>Rhabditida</taxon>
        <taxon>Tylenchina</taxon>
        <taxon>Cephalobomorpha</taxon>
        <taxon>Cephaloboidea</taxon>
        <taxon>Cephalobidae</taxon>
        <taxon>Acrobeloides</taxon>
    </lineage>
</organism>
<feature type="domain" description="GST N-terminal" evidence="1">
    <location>
        <begin position="5"/>
        <end position="86"/>
    </location>
</feature>
<evidence type="ECO:0000259" key="1">
    <source>
        <dbReference type="PROSITE" id="PS50404"/>
    </source>
</evidence>
<evidence type="ECO:0000313" key="2">
    <source>
        <dbReference type="Proteomes" id="UP000887540"/>
    </source>
</evidence>
<evidence type="ECO:0000313" key="3">
    <source>
        <dbReference type="WBParaSite" id="ACRNAN_Path_746.g2832.t1"/>
    </source>
</evidence>
<dbReference type="Gene3D" id="1.20.1050.10">
    <property type="match status" value="1"/>
</dbReference>
<dbReference type="AlphaFoldDB" id="A0A914CBB6"/>
<dbReference type="WBParaSite" id="ACRNAN_Path_746.g2832.t1">
    <property type="protein sequence ID" value="ACRNAN_Path_746.g2832.t1"/>
    <property type="gene ID" value="ACRNAN_Path_746.g2832"/>
</dbReference>
<dbReference type="InterPro" id="IPR036282">
    <property type="entry name" value="Glutathione-S-Trfase_C_sf"/>
</dbReference>
<dbReference type="Gene3D" id="3.40.30.10">
    <property type="entry name" value="Glutaredoxin"/>
    <property type="match status" value="1"/>
</dbReference>
<dbReference type="SUPFAM" id="SSF47616">
    <property type="entry name" value="GST C-terminal domain-like"/>
    <property type="match status" value="1"/>
</dbReference>
<name>A0A914CBB6_9BILA</name>
<dbReference type="PANTHER" id="PTHR11571:SF153">
    <property type="entry name" value="GLUTATHIONE S-TRANSFERASE"/>
    <property type="match status" value="1"/>
</dbReference>
<dbReference type="InterPro" id="IPR004045">
    <property type="entry name" value="Glutathione_S-Trfase_N"/>
</dbReference>
<reference evidence="3" key="1">
    <citation type="submission" date="2022-11" db="UniProtKB">
        <authorList>
            <consortium name="WormBaseParasite"/>
        </authorList>
    </citation>
    <scope>IDENTIFICATION</scope>
</reference>
<dbReference type="PROSITE" id="PS50404">
    <property type="entry name" value="GST_NTER"/>
    <property type="match status" value="1"/>
</dbReference>
<accession>A0A914CBB6</accession>
<dbReference type="GO" id="GO:0006749">
    <property type="term" value="P:glutathione metabolic process"/>
    <property type="evidence" value="ECO:0007669"/>
    <property type="project" value="TreeGrafter"/>
</dbReference>
<keyword evidence="2" id="KW-1185">Reference proteome</keyword>